<protein>
    <submittedName>
        <fullName evidence="4">Ficolin-1</fullName>
    </submittedName>
</protein>
<keyword evidence="5" id="KW-1185">Reference proteome</keyword>
<dbReference type="EMBL" id="OW240920">
    <property type="protein sequence ID" value="CAH2316827.1"/>
    <property type="molecule type" value="Genomic_DNA"/>
</dbReference>
<dbReference type="Pfam" id="PF00147">
    <property type="entry name" value="Fibrinogen_C"/>
    <property type="match status" value="1"/>
</dbReference>
<dbReference type="InterPro" id="IPR036056">
    <property type="entry name" value="Fibrinogen-like_C"/>
</dbReference>
<dbReference type="Gene3D" id="3.90.215.10">
    <property type="entry name" value="Gamma Fibrinogen, chain A, domain 1"/>
    <property type="match status" value="1"/>
</dbReference>
<evidence type="ECO:0000313" key="4">
    <source>
        <dbReference type="EMBL" id="CAH2316827.1"/>
    </source>
</evidence>
<keyword evidence="1" id="KW-1015">Disulfide bond</keyword>
<dbReference type="Pfam" id="PF01391">
    <property type="entry name" value="Collagen"/>
    <property type="match status" value="1"/>
</dbReference>
<evidence type="ECO:0000256" key="1">
    <source>
        <dbReference type="ARBA" id="ARBA00023157"/>
    </source>
</evidence>
<dbReference type="CDD" id="cd00087">
    <property type="entry name" value="FReD"/>
    <property type="match status" value="1"/>
</dbReference>
<proteinExistence type="predicted"/>
<evidence type="ECO:0000256" key="2">
    <source>
        <dbReference type="SAM" id="MobiDB-lite"/>
    </source>
</evidence>
<feature type="region of interest" description="Disordered" evidence="2">
    <location>
        <begin position="104"/>
        <end position="138"/>
    </location>
</feature>
<dbReference type="InterPro" id="IPR020837">
    <property type="entry name" value="Fibrinogen_CS"/>
</dbReference>
<dbReference type="PANTHER" id="PTHR19143:SF464">
    <property type="entry name" value="FICOLIN-LIKE ISOFORM X1"/>
    <property type="match status" value="1"/>
</dbReference>
<name>A0AAD1T536_PELCU</name>
<evidence type="ECO:0000259" key="3">
    <source>
        <dbReference type="PROSITE" id="PS51406"/>
    </source>
</evidence>
<dbReference type="SUPFAM" id="SSF56496">
    <property type="entry name" value="Fibrinogen C-terminal domain-like"/>
    <property type="match status" value="1"/>
</dbReference>
<dbReference type="GO" id="GO:0005615">
    <property type="term" value="C:extracellular space"/>
    <property type="evidence" value="ECO:0007669"/>
    <property type="project" value="TreeGrafter"/>
</dbReference>
<dbReference type="AlphaFoldDB" id="A0AAD1T536"/>
<dbReference type="SMART" id="SM00186">
    <property type="entry name" value="FBG"/>
    <property type="match status" value="1"/>
</dbReference>
<dbReference type="GO" id="GO:0005102">
    <property type="term" value="F:signaling receptor binding"/>
    <property type="evidence" value="ECO:0007669"/>
    <property type="project" value="TreeGrafter"/>
</dbReference>
<evidence type="ECO:0000313" key="5">
    <source>
        <dbReference type="Proteomes" id="UP001295444"/>
    </source>
</evidence>
<feature type="compositionally biased region" description="Pro residues" evidence="2">
    <location>
        <begin position="115"/>
        <end position="127"/>
    </location>
</feature>
<dbReference type="PROSITE" id="PS51406">
    <property type="entry name" value="FIBRINOGEN_C_2"/>
    <property type="match status" value="1"/>
</dbReference>
<dbReference type="InterPro" id="IPR014716">
    <property type="entry name" value="Fibrinogen_a/b/g_C_1"/>
</dbReference>
<sequence>MLDNDTSQFPAGSLAKTATDMMLSWKGVVCLLFGLIKAFSNAQGDNCPGNQYVKFSENGDLNVVSIQGCSGVPGPPGSKGEPGPQGLQGVPGFIGATGYPGATGPMGSPGLNGLPGPPGPKGPPGQPGIPGVRGDKGDTGECIIEAQGPRNCLELLNSGFLLSGWYTIYPDSGSPMAVLCDMDTDGGGWIVFQRRRDGSVDFYRDWESYKKGFGSQLGDFWLGNDNIHRLTAKGSSTLRIDVEDFEGISKYATYSDFFIEDESKEYVLHYGSFTGGTAGDSLQLQKDNGFSTKDRNNDKTNKSQPPCTQLYKGGWWFADCHFSHLNGEYLSGAQDILSRGIIWHSFRGSSYSLKATQMKIRPEK</sequence>
<feature type="compositionally biased region" description="Low complexity" evidence="2">
    <location>
        <begin position="105"/>
        <end position="114"/>
    </location>
</feature>
<feature type="region of interest" description="Disordered" evidence="2">
    <location>
        <begin position="284"/>
        <end position="304"/>
    </location>
</feature>
<dbReference type="GO" id="GO:0097367">
    <property type="term" value="F:carbohydrate derivative binding"/>
    <property type="evidence" value="ECO:0007669"/>
    <property type="project" value="TreeGrafter"/>
</dbReference>
<feature type="compositionally biased region" description="Basic and acidic residues" evidence="2">
    <location>
        <begin position="292"/>
        <end position="301"/>
    </location>
</feature>
<dbReference type="InterPro" id="IPR008160">
    <property type="entry name" value="Collagen"/>
</dbReference>
<dbReference type="PANTHER" id="PTHR19143">
    <property type="entry name" value="FIBRINOGEN/TENASCIN/ANGIOPOEITIN"/>
    <property type="match status" value="1"/>
</dbReference>
<dbReference type="InterPro" id="IPR050373">
    <property type="entry name" value="Fibrinogen_C-term_domain"/>
</dbReference>
<dbReference type="NCBIfam" id="NF040941">
    <property type="entry name" value="GGGWT_bact"/>
    <property type="match status" value="1"/>
</dbReference>
<dbReference type="GO" id="GO:0003823">
    <property type="term" value="F:antigen binding"/>
    <property type="evidence" value="ECO:0007669"/>
    <property type="project" value="TreeGrafter"/>
</dbReference>
<gene>
    <name evidence="4" type="ORF">PECUL_23A061881</name>
</gene>
<accession>A0AAD1T536</accession>
<dbReference type="FunFam" id="3.90.215.10:FF:000001">
    <property type="entry name" value="Tenascin isoform 1"/>
    <property type="match status" value="1"/>
</dbReference>
<dbReference type="InterPro" id="IPR002181">
    <property type="entry name" value="Fibrinogen_a/b/g_C_dom"/>
</dbReference>
<dbReference type="Proteomes" id="UP001295444">
    <property type="component" value="Chromosome 09"/>
</dbReference>
<feature type="domain" description="Fibrinogen C-terminal" evidence="3">
    <location>
        <begin position="143"/>
        <end position="364"/>
    </location>
</feature>
<organism evidence="4 5">
    <name type="scientific">Pelobates cultripes</name>
    <name type="common">Western spadefoot toad</name>
    <dbReference type="NCBI Taxonomy" id="61616"/>
    <lineage>
        <taxon>Eukaryota</taxon>
        <taxon>Metazoa</taxon>
        <taxon>Chordata</taxon>
        <taxon>Craniata</taxon>
        <taxon>Vertebrata</taxon>
        <taxon>Euteleostomi</taxon>
        <taxon>Amphibia</taxon>
        <taxon>Batrachia</taxon>
        <taxon>Anura</taxon>
        <taxon>Pelobatoidea</taxon>
        <taxon>Pelobatidae</taxon>
        <taxon>Pelobates</taxon>
    </lineage>
</organism>
<reference evidence="4" key="1">
    <citation type="submission" date="2022-03" db="EMBL/GenBank/DDBJ databases">
        <authorList>
            <person name="Alioto T."/>
            <person name="Alioto T."/>
            <person name="Gomez Garrido J."/>
        </authorList>
    </citation>
    <scope>NUCLEOTIDE SEQUENCE</scope>
</reference>
<dbReference type="GO" id="GO:0001867">
    <property type="term" value="P:complement activation, lectin pathway"/>
    <property type="evidence" value="ECO:0007669"/>
    <property type="project" value="TreeGrafter"/>
</dbReference>
<dbReference type="PROSITE" id="PS00514">
    <property type="entry name" value="FIBRINOGEN_C_1"/>
    <property type="match status" value="1"/>
</dbReference>